<dbReference type="Pfam" id="PF01381">
    <property type="entry name" value="HTH_3"/>
    <property type="match status" value="1"/>
</dbReference>
<dbReference type="InterPro" id="IPR010982">
    <property type="entry name" value="Lambda_DNA-bd_dom_sf"/>
</dbReference>
<evidence type="ECO:0000313" key="3">
    <source>
        <dbReference type="EMBL" id="MML54012.1"/>
    </source>
</evidence>
<dbReference type="EMBL" id="RVVJ01000012">
    <property type="protein sequence ID" value="MML54012.1"/>
    <property type="molecule type" value="Genomic_DNA"/>
</dbReference>
<gene>
    <name evidence="3" type="ORF">D7N80_11930</name>
</gene>
<comment type="caution">
    <text evidence="3">The sequence shown here is derived from an EMBL/GenBank/DDBJ whole genome shotgun (WGS) entry which is preliminary data.</text>
</comment>
<dbReference type="PANTHER" id="PTHR46558">
    <property type="entry name" value="TRACRIPTIONAL REGULATORY PROTEIN-RELATED-RELATED"/>
    <property type="match status" value="1"/>
</dbReference>
<dbReference type="SUPFAM" id="SSF47413">
    <property type="entry name" value="lambda repressor-like DNA-binding domains"/>
    <property type="match status" value="1"/>
</dbReference>
<evidence type="ECO:0000256" key="1">
    <source>
        <dbReference type="ARBA" id="ARBA00023125"/>
    </source>
</evidence>
<dbReference type="InterPro" id="IPR001387">
    <property type="entry name" value="Cro/C1-type_HTH"/>
</dbReference>
<dbReference type="PANTHER" id="PTHR46558:SF11">
    <property type="entry name" value="HTH-TYPE TRANSCRIPTIONAL REGULATOR XRE"/>
    <property type="match status" value="1"/>
</dbReference>
<sequence>MNSFGFKLKEERERLGLSQTEFAEACGVKRVAQGNYENDKRNPDTAYLMAAAKLGVDVNYLITGVRMTSPYGTVNNADEAEMLAEYREGDDDARDVARYTLAKAAARKRKAS</sequence>
<protein>
    <submittedName>
        <fullName evidence="3">XRE family transcriptional regulator</fullName>
    </submittedName>
</protein>
<accession>A0A3R1AVP8</accession>
<dbReference type="Proteomes" id="UP000885348">
    <property type="component" value="Unassembled WGS sequence"/>
</dbReference>
<dbReference type="AlphaFoldDB" id="A0A3R1AVP8"/>
<dbReference type="GO" id="GO:0003677">
    <property type="term" value="F:DNA binding"/>
    <property type="evidence" value="ECO:0007669"/>
    <property type="project" value="UniProtKB-KW"/>
</dbReference>
<dbReference type="CDD" id="cd00093">
    <property type="entry name" value="HTH_XRE"/>
    <property type="match status" value="1"/>
</dbReference>
<dbReference type="Gene3D" id="1.10.260.40">
    <property type="entry name" value="lambda repressor-like DNA-binding domains"/>
    <property type="match status" value="1"/>
</dbReference>
<reference evidence="3" key="1">
    <citation type="submission" date="2018-09" db="EMBL/GenBank/DDBJ databases">
        <authorList>
            <person name="Ashton P.M."/>
            <person name="Dallman T."/>
            <person name="Nair S."/>
            <person name="De Pinna E."/>
            <person name="Peters T."/>
            <person name="Grant K."/>
        </authorList>
    </citation>
    <scope>NUCLEOTIDE SEQUENCE [LARGE SCALE GENOMIC DNA]</scope>
    <source>
        <strain evidence="3">598938</strain>
    </source>
</reference>
<dbReference type="PROSITE" id="PS50943">
    <property type="entry name" value="HTH_CROC1"/>
    <property type="match status" value="1"/>
</dbReference>
<proteinExistence type="predicted"/>
<keyword evidence="1" id="KW-0238">DNA-binding</keyword>
<name>A0A3R1AVP8_SALET</name>
<evidence type="ECO:0000259" key="2">
    <source>
        <dbReference type="PROSITE" id="PS50943"/>
    </source>
</evidence>
<organism evidence="3">
    <name type="scientific">Salmonella enterica I</name>
    <dbReference type="NCBI Taxonomy" id="59201"/>
    <lineage>
        <taxon>Bacteria</taxon>
        <taxon>Pseudomonadati</taxon>
        <taxon>Pseudomonadota</taxon>
        <taxon>Gammaproteobacteria</taxon>
        <taxon>Enterobacterales</taxon>
        <taxon>Enterobacteriaceae</taxon>
        <taxon>Salmonella</taxon>
    </lineage>
</organism>
<feature type="domain" description="HTH cro/C1-type" evidence="2">
    <location>
        <begin position="8"/>
        <end position="61"/>
    </location>
</feature>
<dbReference type="SMART" id="SM00530">
    <property type="entry name" value="HTH_XRE"/>
    <property type="match status" value="1"/>
</dbReference>